<dbReference type="AlphaFoldDB" id="A0AAV1PVZ1"/>
<evidence type="ECO:0000313" key="2">
    <source>
        <dbReference type="Proteomes" id="UP001314229"/>
    </source>
</evidence>
<dbReference type="Proteomes" id="UP001314229">
    <property type="component" value="Unassembled WGS sequence"/>
</dbReference>
<evidence type="ECO:0000313" key="1">
    <source>
        <dbReference type="EMBL" id="CAK6974807.1"/>
    </source>
</evidence>
<accession>A0AAV1PVZ1</accession>
<protein>
    <submittedName>
        <fullName evidence="1">PREDICTED: aggrecan core protein-like isoform X1</fullName>
    </submittedName>
</protein>
<keyword evidence="2" id="KW-1185">Reference proteome</keyword>
<dbReference type="EMBL" id="CAWUFR010000273">
    <property type="protein sequence ID" value="CAK6974807.1"/>
    <property type="molecule type" value="Genomic_DNA"/>
</dbReference>
<sequence>MLCVLSWYHRSGEWWPTHCGSTYPFVCHSIAQPAVKRQVVKLRMKLDDPSVDLNDPAVKAQLLKQ</sequence>
<proteinExistence type="predicted"/>
<gene>
    <name evidence="1" type="ORF">FSCOSCO3_A001775</name>
</gene>
<organism evidence="1 2">
    <name type="scientific">Scomber scombrus</name>
    <name type="common">Atlantic mackerel</name>
    <name type="synonym">Scomber vernalis</name>
    <dbReference type="NCBI Taxonomy" id="13677"/>
    <lineage>
        <taxon>Eukaryota</taxon>
        <taxon>Metazoa</taxon>
        <taxon>Chordata</taxon>
        <taxon>Craniata</taxon>
        <taxon>Vertebrata</taxon>
        <taxon>Euteleostomi</taxon>
        <taxon>Actinopterygii</taxon>
        <taxon>Neopterygii</taxon>
        <taxon>Teleostei</taxon>
        <taxon>Neoteleostei</taxon>
        <taxon>Acanthomorphata</taxon>
        <taxon>Pelagiaria</taxon>
        <taxon>Scombriformes</taxon>
        <taxon>Scombridae</taxon>
        <taxon>Scomber</taxon>
    </lineage>
</organism>
<comment type="caution">
    <text evidence="1">The sequence shown here is derived from an EMBL/GenBank/DDBJ whole genome shotgun (WGS) entry which is preliminary data.</text>
</comment>
<feature type="non-terminal residue" evidence="1">
    <location>
        <position position="65"/>
    </location>
</feature>
<name>A0AAV1PVZ1_SCOSC</name>
<reference evidence="1 2" key="1">
    <citation type="submission" date="2024-01" db="EMBL/GenBank/DDBJ databases">
        <authorList>
            <person name="Alioto T."/>
            <person name="Alioto T."/>
            <person name="Gomez Garrido J."/>
        </authorList>
    </citation>
    <scope>NUCLEOTIDE SEQUENCE [LARGE SCALE GENOMIC DNA]</scope>
</reference>